<evidence type="ECO:0000256" key="4">
    <source>
        <dbReference type="ARBA" id="ARBA00022989"/>
    </source>
</evidence>
<feature type="domain" description="RDD" evidence="8">
    <location>
        <begin position="32"/>
        <end position="173"/>
    </location>
</feature>
<feature type="region of interest" description="Disordered" evidence="6">
    <location>
        <begin position="1"/>
        <end position="20"/>
    </location>
</feature>
<dbReference type="PANTHER" id="PTHR36115:SF4">
    <property type="entry name" value="MEMBRANE PROTEIN"/>
    <property type="match status" value="1"/>
</dbReference>
<evidence type="ECO:0000256" key="3">
    <source>
        <dbReference type="ARBA" id="ARBA00022692"/>
    </source>
</evidence>
<feature type="transmembrane region" description="Helical" evidence="7">
    <location>
        <begin position="83"/>
        <end position="102"/>
    </location>
</feature>
<proteinExistence type="predicted"/>
<keyword evidence="3 7" id="KW-0812">Transmembrane</keyword>
<keyword evidence="5 7" id="KW-0472">Membrane</keyword>
<comment type="subcellular location">
    <subcellularLocation>
        <location evidence="1">Cell membrane</location>
        <topology evidence="1">Multi-pass membrane protein</topology>
    </subcellularLocation>
</comment>
<gene>
    <name evidence="9" type="ORF">EV190_101143</name>
</gene>
<keyword evidence="10" id="KW-1185">Reference proteome</keyword>
<dbReference type="EMBL" id="SNYN01000001">
    <property type="protein sequence ID" value="TDQ54827.1"/>
    <property type="molecule type" value="Genomic_DNA"/>
</dbReference>
<dbReference type="InterPro" id="IPR010432">
    <property type="entry name" value="RDD"/>
</dbReference>
<feature type="transmembrane region" description="Helical" evidence="7">
    <location>
        <begin position="43"/>
        <end position="63"/>
    </location>
</feature>
<evidence type="ECO:0000256" key="5">
    <source>
        <dbReference type="ARBA" id="ARBA00023136"/>
    </source>
</evidence>
<keyword evidence="4 7" id="KW-1133">Transmembrane helix</keyword>
<accession>A0A4R6VCX6</accession>
<evidence type="ECO:0000313" key="10">
    <source>
        <dbReference type="Proteomes" id="UP000295281"/>
    </source>
</evidence>
<evidence type="ECO:0000256" key="2">
    <source>
        <dbReference type="ARBA" id="ARBA00022475"/>
    </source>
</evidence>
<sequence>MPQGPPPVGPGGPYGAQRFPGSDVDPGTGLPLAGFGRRLSARLIDYTFLVSLLFVFFVVVTVFQTMTNPDLEEMPDAVAEVWAYLFLFGWGLAQFLYDWLFLAASGRTPGKRLVSIKVVGTDGGLLSQGRSAARSALFGLPHSVLCLGHLFLVIDCLWPAADTPRRQAVHDKAVRSMVIRG</sequence>
<organism evidence="9 10">
    <name type="scientific">Actinorugispora endophytica</name>
    <dbReference type="NCBI Taxonomy" id="1605990"/>
    <lineage>
        <taxon>Bacteria</taxon>
        <taxon>Bacillati</taxon>
        <taxon>Actinomycetota</taxon>
        <taxon>Actinomycetes</taxon>
        <taxon>Streptosporangiales</taxon>
        <taxon>Nocardiopsidaceae</taxon>
        <taxon>Actinorugispora</taxon>
    </lineage>
</organism>
<evidence type="ECO:0000256" key="1">
    <source>
        <dbReference type="ARBA" id="ARBA00004651"/>
    </source>
</evidence>
<dbReference type="AlphaFoldDB" id="A0A4R6VCX6"/>
<keyword evidence="2" id="KW-1003">Cell membrane</keyword>
<evidence type="ECO:0000256" key="7">
    <source>
        <dbReference type="SAM" id="Phobius"/>
    </source>
</evidence>
<dbReference type="InterPro" id="IPR051791">
    <property type="entry name" value="Pra-immunoreactive"/>
</dbReference>
<dbReference type="PANTHER" id="PTHR36115">
    <property type="entry name" value="PROLINE-RICH ANTIGEN HOMOLOG-RELATED"/>
    <property type="match status" value="1"/>
</dbReference>
<dbReference type="GO" id="GO:0005886">
    <property type="term" value="C:plasma membrane"/>
    <property type="evidence" value="ECO:0007669"/>
    <property type="project" value="UniProtKB-SubCell"/>
</dbReference>
<name>A0A4R6VCX6_9ACTN</name>
<protein>
    <submittedName>
        <fullName evidence="9">Putative RDD family membrane protein YckC</fullName>
    </submittedName>
</protein>
<dbReference type="Pfam" id="PF06271">
    <property type="entry name" value="RDD"/>
    <property type="match status" value="1"/>
</dbReference>
<evidence type="ECO:0000259" key="8">
    <source>
        <dbReference type="Pfam" id="PF06271"/>
    </source>
</evidence>
<reference evidence="9 10" key="1">
    <citation type="submission" date="2019-03" db="EMBL/GenBank/DDBJ databases">
        <title>Genomic Encyclopedia of Type Strains, Phase IV (KMG-IV): sequencing the most valuable type-strain genomes for metagenomic binning, comparative biology and taxonomic classification.</title>
        <authorList>
            <person name="Goeker M."/>
        </authorList>
    </citation>
    <scope>NUCLEOTIDE SEQUENCE [LARGE SCALE GENOMIC DNA]</scope>
    <source>
        <strain evidence="9 10">DSM 46770</strain>
    </source>
</reference>
<evidence type="ECO:0000256" key="6">
    <source>
        <dbReference type="SAM" id="MobiDB-lite"/>
    </source>
</evidence>
<dbReference type="Proteomes" id="UP000295281">
    <property type="component" value="Unassembled WGS sequence"/>
</dbReference>
<evidence type="ECO:0000313" key="9">
    <source>
        <dbReference type="EMBL" id="TDQ54827.1"/>
    </source>
</evidence>
<feature type="compositionally biased region" description="Pro residues" evidence="6">
    <location>
        <begin position="1"/>
        <end position="10"/>
    </location>
</feature>
<comment type="caution">
    <text evidence="9">The sequence shown here is derived from an EMBL/GenBank/DDBJ whole genome shotgun (WGS) entry which is preliminary data.</text>
</comment>